<evidence type="ECO:0000256" key="8">
    <source>
        <dbReference type="ARBA" id="ARBA00022729"/>
    </source>
</evidence>
<dbReference type="STRING" id="743788.S8EMS6"/>
<evidence type="ECO:0000256" key="11">
    <source>
        <dbReference type="ARBA" id="ARBA00022837"/>
    </source>
</evidence>
<dbReference type="GO" id="GO:0046872">
    <property type="term" value="F:metal ion binding"/>
    <property type="evidence" value="ECO:0007669"/>
    <property type="project" value="UniProtKB-UniRule"/>
</dbReference>
<evidence type="ECO:0000256" key="13">
    <source>
        <dbReference type="ARBA" id="ARBA00023145"/>
    </source>
</evidence>
<keyword evidence="13" id="KW-0865">Zymogen</keyword>
<keyword evidence="11 15" id="KW-0106">Calcium</keyword>
<feature type="binding site" evidence="15">
    <location>
        <position position="504"/>
    </location>
    <ligand>
        <name>Ca(2+)</name>
        <dbReference type="ChEBI" id="CHEBI:29108"/>
    </ligand>
</feature>
<dbReference type="InterPro" id="IPR036852">
    <property type="entry name" value="Peptidase_S8/S53_dom_sf"/>
</dbReference>
<dbReference type="GO" id="GO:0008240">
    <property type="term" value="F:tripeptidyl-peptidase activity"/>
    <property type="evidence" value="ECO:0007669"/>
    <property type="project" value="UniProtKB-EC"/>
</dbReference>
<comment type="cofactor">
    <cofactor evidence="15">
        <name>Ca(2+)</name>
        <dbReference type="ChEBI" id="CHEBI:29108"/>
    </cofactor>
    <text evidence="15">Binds 1 Ca(2+) ion per subunit.</text>
</comment>
<dbReference type="CDD" id="cd04056">
    <property type="entry name" value="Peptidases_S53"/>
    <property type="match status" value="1"/>
</dbReference>
<evidence type="ECO:0000256" key="7">
    <source>
        <dbReference type="ARBA" id="ARBA00022723"/>
    </source>
</evidence>
<dbReference type="eggNOG" id="ENOG502QR6D">
    <property type="taxonomic scope" value="Eukaryota"/>
</dbReference>
<evidence type="ECO:0000256" key="2">
    <source>
        <dbReference type="ARBA" id="ARBA00002451"/>
    </source>
</evidence>
<protein>
    <recommendedName>
        <fullName evidence="4">tripeptidyl-peptidase II</fullName>
        <ecNumber evidence="4">3.4.14.10</ecNumber>
    </recommendedName>
</protein>
<dbReference type="GO" id="GO:0005576">
    <property type="term" value="C:extracellular region"/>
    <property type="evidence" value="ECO:0007669"/>
    <property type="project" value="UniProtKB-SubCell"/>
</dbReference>
<dbReference type="CDD" id="cd11377">
    <property type="entry name" value="Pro-peptidase_S53"/>
    <property type="match status" value="1"/>
</dbReference>
<comment type="catalytic activity">
    <reaction evidence="1">
        <text>Release of an N-terminal tripeptide from a polypeptide.</text>
        <dbReference type="EC" id="3.4.14.10"/>
    </reaction>
</comment>
<evidence type="ECO:0000256" key="5">
    <source>
        <dbReference type="ARBA" id="ARBA00022525"/>
    </source>
</evidence>
<dbReference type="EMBL" id="KE504126">
    <property type="protein sequence ID" value="EPT04644.1"/>
    <property type="molecule type" value="Genomic_DNA"/>
</dbReference>
<keyword evidence="9 15" id="KW-0378">Hydrolase</keyword>
<proteinExistence type="predicted"/>
<sequence>MQLHESRVGPPSGYTVRGPAAPDTVLTLHLALVQNNLTDLVDTLYEVSTPSSSNYGAYLSKEEVSAYLTPTNESVSAVNSWLRENGLEATSPSVTGDWLSVQMPVSAANDLFNANYSTFTHLATGKQTIRTLAYSVPADLANHLDFVHPTISFPPHGSDTPITDASSSHLTIDAGTGPCNFSLITPACLQWLYDIPTTPAKSDGNALAVPGYSNEWPQEAYLKTFLEKYRPDVDSDITWELVTLDGGSDPQESNSTSIEGNLDMQYTVGLATNVTVKFISVSNVTIPTEDEFASYLLDTATYMLGLDRPPPVMSTSYGCDEENVSQKLAQKLCSSYAALGTRGVSVLFGSGDGGVSGIHYPDETCTTFIPTFPGGCPYLTSVGGTNLVPEVAADFSGGGFSNYWARPSYQEAAVTQYLDYLGDANAGLYNSSGRAFPDVAAYAVNFDVIYGGAEGPINGTSCSGPTFASIISLLNDELIAAGRPVLGFLNPWLYSNASATLTDITVGNNFACSNFTTGFNATTGWDAVTGLGTPNYKKLKAVLGL</sequence>
<name>S8EMS6_FOMSC</name>
<feature type="active site" description="Charge relay system" evidence="15">
    <location>
        <position position="461"/>
    </location>
</feature>
<evidence type="ECO:0000256" key="9">
    <source>
        <dbReference type="ARBA" id="ARBA00022801"/>
    </source>
</evidence>
<evidence type="ECO:0000256" key="15">
    <source>
        <dbReference type="PROSITE-ProRule" id="PRU01032"/>
    </source>
</evidence>
<dbReference type="InterPro" id="IPR050819">
    <property type="entry name" value="Tripeptidyl-peptidase_I"/>
</dbReference>
<feature type="active site" description="Charge relay system" evidence="15">
    <location>
        <position position="263"/>
    </location>
</feature>
<evidence type="ECO:0000313" key="18">
    <source>
        <dbReference type="Proteomes" id="UP000015241"/>
    </source>
</evidence>
<keyword evidence="12" id="KW-0843">Virulence</keyword>
<dbReference type="OrthoDB" id="409122at2759"/>
<keyword evidence="18" id="KW-1185">Reference proteome</keyword>
<dbReference type="PANTHER" id="PTHR14218">
    <property type="entry name" value="PROTEASE S8 TRIPEPTIDYL PEPTIDASE I CLN2"/>
    <property type="match status" value="1"/>
</dbReference>
<feature type="active site" description="Charge relay system" evidence="15">
    <location>
        <position position="259"/>
    </location>
</feature>
<comment type="subcellular location">
    <subcellularLocation>
        <location evidence="3">Secreted</location>
        <location evidence="3">Extracellular space</location>
    </subcellularLocation>
</comment>
<keyword evidence="5" id="KW-0964">Secreted</keyword>
<dbReference type="GO" id="GO:0006508">
    <property type="term" value="P:proteolysis"/>
    <property type="evidence" value="ECO:0007669"/>
    <property type="project" value="UniProtKB-KW"/>
</dbReference>
<keyword evidence="14" id="KW-0325">Glycoprotein</keyword>
<keyword evidence="8" id="KW-0732">Signal</keyword>
<keyword evidence="6 15" id="KW-0645">Protease</keyword>
<keyword evidence="7 15" id="KW-0479">Metal-binding</keyword>
<evidence type="ECO:0000259" key="16">
    <source>
        <dbReference type="PROSITE" id="PS51695"/>
    </source>
</evidence>
<evidence type="ECO:0000256" key="4">
    <source>
        <dbReference type="ARBA" id="ARBA00012462"/>
    </source>
</evidence>
<dbReference type="EC" id="3.4.14.10" evidence="4"/>
<dbReference type="FunFam" id="3.40.50.200:FF:000015">
    <property type="entry name" value="Tripeptidyl peptidase A"/>
    <property type="match status" value="1"/>
</dbReference>
<evidence type="ECO:0000256" key="10">
    <source>
        <dbReference type="ARBA" id="ARBA00022825"/>
    </source>
</evidence>
<evidence type="ECO:0000256" key="3">
    <source>
        <dbReference type="ARBA" id="ARBA00004239"/>
    </source>
</evidence>
<reference evidence="17 18" key="1">
    <citation type="journal article" date="2012" name="Science">
        <title>The Paleozoic origin of enzymatic lignin decomposition reconstructed from 31 fungal genomes.</title>
        <authorList>
            <person name="Floudas D."/>
            <person name="Binder M."/>
            <person name="Riley R."/>
            <person name="Barry K."/>
            <person name="Blanchette R.A."/>
            <person name="Henrissat B."/>
            <person name="Martinez A.T."/>
            <person name="Otillar R."/>
            <person name="Spatafora J.W."/>
            <person name="Yadav J.S."/>
            <person name="Aerts A."/>
            <person name="Benoit I."/>
            <person name="Boyd A."/>
            <person name="Carlson A."/>
            <person name="Copeland A."/>
            <person name="Coutinho P.M."/>
            <person name="de Vries R.P."/>
            <person name="Ferreira P."/>
            <person name="Findley K."/>
            <person name="Foster B."/>
            <person name="Gaskell J."/>
            <person name="Glotzer D."/>
            <person name="Gorecki P."/>
            <person name="Heitman J."/>
            <person name="Hesse C."/>
            <person name="Hori C."/>
            <person name="Igarashi K."/>
            <person name="Jurgens J.A."/>
            <person name="Kallen N."/>
            <person name="Kersten P."/>
            <person name="Kohler A."/>
            <person name="Kuees U."/>
            <person name="Kumar T.K.A."/>
            <person name="Kuo A."/>
            <person name="LaButti K."/>
            <person name="Larrondo L.F."/>
            <person name="Lindquist E."/>
            <person name="Ling A."/>
            <person name="Lombard V."/>
            <person name="Lucas S."/>
            <person name="Lundell T."/>
            <person name="Martin R."/>
            <person name="McLaughlin D.J."/>
            <person name="Morgenstern I."/>
            <person name="Morin E."/>
            <person name="Murat C."/>
            <person name="Nagy L.G."/>
            <person name="Nolan M."/>
            <person name="Ohm R.A."/>
            <person name="Patyshakuliyeva A."/>
            <person name="Rokas A."/>
            <person name="Ruiz-Duenas F.J."/>
            <person name="Sabat G."/>
            <person name="Salamov A."/>
            <person name="Samejima M."/>
            <person name="Schmutz J."/>
            <person name="Slot J.C."/>
            <person name="St John F."/>
            <person name="Stenlid J."/>
            <person name="Sun H."/>
            <person name="Sun S."/>
            <person name="Syed K."/>
            <person name="Tsang A."/>
            <person name="Wiebenga A."/>
            <person name="Young D."/>
            <person name="Pisabarro A."/>
            <person name="Eastwood D.C."/>
            <person name="Martin F."/>
            <person name="Cullen D."/>
            <person name="Grigoriev I.V."/>
            <person name="Hibbett D.S."/>
        </authorList>
    </citation>
    <scope>NUCLEOTIDE SEQUENCE</scope>
    <source>
        <strain evidence="18">FP-58527</strain>
    </source>
</reference>
<comment type="function">
    <text evidence="2">Secreted tripeptidyl-peptidase which degrades proteins at acidic pHs and is involved in virulence.</text>
</comment>
<evidence type="ECO:0000256" key="12">
    <source>
        <dbReference type="ARBA" id="ARBA00023026"/>
    </source>
</evidence>
<evidence type="ECO:0000313" key="17">
    <source>
        <dbReference type="EMBL" id="EPT04644.1"/>
    </source>
</evidence>
<dbReference type="GO" id="GO:0004252">
    <property type="term" value="F:serine-type endopeptidase activity"/>
    <property type="evidence" value="ECO:0007669"/>
    <property type="project" value="UniProtKB-UniRule"/>
</dbReference>
<dbReference type="Gene3D" id="3.40.50.200">
    <property type="entry name" value="Peptidase S8/S53 domain"/>
    <property type="match status" value="1"/>
</dbReference>
<dbReference type="Proteomes" id="UP000015241">
    <property type="component" value="Unassembled WGS sequence"/>
</dbReference>
<dbReference type="Pfam" id="PF09286">
    <property type="entry name" value="Pro-kuma_activ"/>
    <property type="match status" value="1"/>
</dbReference>
<evidence type="ECO:0000256" key="6">
    <source>
        <dbReference type="ARBA" id="ARBA00022670"/>
    </source>
</evidence>
<feature type="binding site" evidence="15">
    <location>
        <position position="503"/>
    </location>
    <ligand>
        <name>Ca(2+)</name>
        <dbReference type="ChEBI" id="CHEBI:29108"/>
    </ligand>
</feature>
<dbReference type="PROSITE" id="PS51695">
    <property type="entry name" value="SEDOLISIN"/>
    <property type="match status" value="1"/>
</dbReference>
<evidence type="ECO:0000256" key="1">
    <source>
        <dbReference type="ARBA" id="ARBA00001910"/>
    </source>
</evidence>
<feature type="binding site" evidence="15">
    <location>
        <position position="524"/>
    </location>
    <ligand>
        <name>Ca(2+)</name>
        <dbReference type="ChEBI" id="CHEBI:29108"/>
    </ligand>
</feature>
<dbReference type="HOGENOM" id="CLU_013783_3_1_1"/>
<organism evidence="17 18">
    <name type="scientific">Fomitopsis schrenkii</name>
    <name type="common">Brown rot fungus</name>
    <dbReference type="NCBI Taxonomy" id="2126942"/>
    <lineage>
        <taxon>Eukaryota</taxon>
        <taxon>Fungi</taxon>
        <taxon>Dikarya</taxon>
        <taxon>Basidiomycota</taxon>
        <taxon>Agaricomycotina</taxon>
        <taxon>Agaricomycetes</taxon>
        <taxon>Polyporales</taxon>
        <taxon>Fomitopsis</taxon>
    </lineage>
</organism>
<feature type="binding site" evidence="15">
    <location>
        <position position="526"/>
    </location>
    <ligand>
        <name>Ca(2+)</name>
        <dbReference type="ChEBI" id="CHEBI:29108"/>
    </ligand>
</feature>
<dbReference type="SUPFAM" id="SSF54897">
    <property type="entry name" value="Protease propeptides/inhibitors"/>
    <property type="match status" value="1"/>
</dbReference>
<dbReference type="InParanoid" id="S8EMS6"/>
<dbReference type="InterPro" id="IPR015366">
    <property type="entry name" value="S53_propep"/>
</dbReference>
<dbReference type="AlphaFoldDB" id="S8EMS6"/>
<feature type="domain" description="Peptidase S53" evidence="16">
    <location>
        <begin position="183"/>
        <end position="545"/>
    </location>
</feature>
<dbReference type="InterPro" id="IPR030400">
    <property type="entry name" value="Sedolisin_dom"/>
</dbReference>
<evidence type="ECO:0000256" key="14">
    <source>
        <dbReference type="ARBA" id="ARBA00023180"/>
    </source>
</evidence>
<dbReference type="SMART" id="SM00944">
    <property type="entry name" value="Pro-kuma_activ"/>
    <property type="match status" value="1"/>
</dbReference>
<gene>
    <name evidence="17" type="ORF">FOMPIDRAFT_38232</name>
</gene>
<dbReference type="PANTHER" id="PTHR14218:SF15">
    <property type="entry name" value="TRIPEPTIDYL-PEPTIDASE 1"/>
    <property type="match status" value="1"/>
</dbReference>
<accession>S8EMS6</accession>
<keyword evidence="10 15" id="KW-0720">Serine protease</keyword>
<dbReference type="SUPFAM" id="SSF52743">
    <property type="entry name" value="Subtilisin-like"/>
    <property type="match status" value="1"/>
</dbReference>